<evidence type="ECO:0000256" key="3">
    <source>
        <dbReference type="ARBA" id="ARBA00023157"/>
    </source>
</evidence>
<evidence type="ECO:0000259" key="9">
    <source>
        <dbReference type="PROSITE" id="PS50287"/>
    </source>
</evidence>
<feature type="disulfide bond" evidence="5">
    <location>
        <begin position="2257"/>
        <end position="2267"/>
    </location>
</feature>
<feature type="disulfide bond" evidence="5">
    <location>
        <begin position="2672"/>
        <end position="2733"/>
    </location>
</feature>
<feature type="disulfide bond" evidence="5">
    <location>
        <begin position="1883"/>
        <end position="1947"/>
    </location>
</feature>
<feature type="disulfide bond" evidence="5">
    <location>
        <begin position="2101"/>
        <end position="2165"/>
    </location>
</feature>
<dbReference type="RefSeq" id="XP_038061742.1">
    <property type="nucleotide sequence ID" value="XM_038205814.1"/>
</dbReference>
<feature type="compositionally biased region" description="Polar residues" evidence="6">
    <location>
        <begin position="2901"/>
        <end position="2913"/>
    </location>
</feature>
<feature type="disulfide bond" evidence="5">
    <location>
        <begin position="993"/>
        <end position="1003"/>
    </location>
</feature>
<feature type="disulfide bond" evidence="5">
    <location>
        <begin position="326"/>
        <end position="336"/>
    </location>
</feature>
<feature type="disulfide bond" evidence="5">
    <location>
        <begin position="2434"/>
        <end position="2498"/>
    </location>
</feature>
<feature type="disulfide bond" evidence="5">
    <location>
        <begin position="172"/>
        <end position="236"/>
    </location>
</feature>
<feature type="disulfide bond" evidence="5">
    <location>
        <begin position="514"/>
        <end position="575"/>
    </location>
</feature>
<feature type="region of interest" description="Disordered" evidence="6">
    <location>
        <begin position="1514"/>
        <end position="1737"/>
    </location>
</feature>
<feature type="disulfide bond" evidence="5">
    <location>
        <begin position="2226"/>
        <end position="2287"/>
    </location>
</feature>
<feature type="signal peptide" evidence="8">
    <location>
        <begin position="1"/>
        <end position="25"/>
    </location>
</feature>
<feature type="compositionally biased region" description="Pro residues" evidence="6">
    <location>
        <begin position="2943"/>
        <end position="2953"/>
    </location>
</feature>
<dbReference type="Proteomes" id="UP000887568">
    <property type="component" value="Unplaced"/>
</dbReference>
<feature type="domain" description="SRCR" evidence="9">
    <location>
        <begin position="2297"/>
        <end position="2397"/>
    </location>
</feature>
<evidence type="ECO:0000256" key="2">
    <source>
        <dbReference type="ARBA" id="ARBA00022737"/>
    </source>
</evidence>
<keyword evidence="7" id="KW-0812">Transmembrane</keyword>
<feature type="disulfide bond" evidence="5">
    <location>
        <begin position="295"/>
        <end position="356"/>
    </location>
</feature>
<feature type="domain" description="SRCR" evidence="9">
    <location>
        <begin position="1858"/>
        <end position="1958"/>
    </location>
</feature>
<dbReference type="PROSITE" id="PS00420">
    <property type="entry name" value="SRCR_1"/>
    <property type="match status" value="18"/>
</dbReference>
<keyword evidence="7" id="KW-1133">Transmembrane helix</keyword>
<feature type="disulfide bond" evidence="5">
    <location>
        <begin position="2659"/>
        <end position="2723"/>
    </location>
</feature>
<feature type="disulfide bond" evidence="5">
    <location>
        <begin position="2041"/>
        <end position="2051"/>
    </location>
</feature>
<feature type="domain" description="SRCR" evidence="9">
    <location>
        <begin position="1744"/>
        <end position="1844"/>
    </location>
</feature>
<feature type="disulfide bond" evidence="5">
    <location>
        <begin position="435"/>
        <end position="445"/>
    </location>
</feature>
<feature type="domain" description="SRCR" evidence="9">
    <location>
        <begin position="1154"/>
        <end position="1254"/>
    </location>
</feature>
<dbReference type="InterPro" id="IPR036772">
    <property type="entry name" value="SRCR-like_dom_sf"/>
</dbReference>
<feature type="compositionally biased region" description="Polar residues" evidence="6">
    <location>
        <begin position="1536"/>
        <end position="1546"/>
    </location>
</feature>
<evidence type="ECO:0000256" key="1">
    <source>
        <dbReference type="ARBA" id="ARBA00022729"/>
    </source>
</evidence>
<feature type="domain" description="SRCR" evidence="9">
    <location>
        <begin position="366"/>
        <end position="466"/>
    </location>
</feature>
<feature type="disulfide bond" evidence="5">
    <location>
        <begin position="1301"/>
        <end position="1362"/>
    </location>
</feature>
<feature type="disulfide bond" evidence="5">
    <location>
        <begin position="1179"/>
        <end position="1243"/>
    </location>
</feature>
<dbReference type="EnsemblMetazoa" id="XM_038205814.1">
    <property type="protein sequence ID" value="XP_038061742.1"/>
    <property type="gene ID" value="LOC119732356"/>
</dbReference>
<feature type="disulfide bond" evidence="5">
    <location>
        <begin position="1441"/>
        <end position="1451"/>
    </location>
</feature>
<feature type="disulfide bond" evidence="5">
    <location>
        <begin position="185"/>
        <end position="246"/>
    </location>
</feature>
<feature type="disulfide bond" evidence="5">
    <location>
        <begin position="2322"/>
        <end position="2386"/>
    </location>
</feature>
<feature type="disulfide bond" evidence="5">
    <location>
        <begin position="545"/>
        <end position="555"/>
    </location>
</feature>
<evidence type="ECO:0000256" key="8">
    <source>
        <dbReference type="SAM" id="SignalP"/>
    </source>
</evidence>
<dbReference type="Pfam" id="PF00530">
    <property type="entry name" value="SRCR"/>
    <property type="match status" value="20"/>
</dbReference>
<evidence type="ECO:0000313" key="11">
    <source>
        <dbReference type="Proteomes" id="UP000887568"/>
    </source>
</evidence>
<feature type="disulfide bond" evidence="5">
    <location>
        <begin position="1397"/>
        <end position="1461"/>
    </location>
</feature>
<dbReference type="PRINTS" id="PR00258">
    <property type="entry name" value="SPERACTRCPTR"/>
</dbReference>
<dbReference type="GeneID" id="119732356"/>
<feature type="disulfide bond" evidence="5">
    <location>
        <begin position="1782"/>
        <end position="1843"/>
    </location>
</feature>
<evidence type="ECO:0000256" key="7">
    <source>
        <dbReference type="SAM" id="Phobius"/>
    </source>
</evidence>
<feature type="disulfide bond" evidence="5">
    <location>
        <begin position="282"/>
        <end position="346"/>
    </location>
</feature>
<organism evidence="10 11">
    <name type="scientific">Patiria miniata</name>
    <name type="common">Bat star</name>
    <name type="synonym">Asterina miniata</name>
    <dbReference type="NCBI Taxonomy" id="46514"/>
    <lineage>
        <taxon>Eukaryota</taxon>
        <taxon>Metazoa</taxon>
        <taxon>Echinodermata</taxon>
        <taxon>Eleutherozoa</taxon>
        <taxon>Asterozoa</taxon>
        <taxon>Asteroidea</taxon>
        <taxon>Valvatacea</taxon>
        <taxon>Valvatida</taxon>
        <taxon>Asterinidae</taxon>
        <taxon>Patiria</taxon>
    </lineage>
</organism>
<feature type="disulfide bond" evidence="5">
    <location>
        <begin position="1223"/>
        <end position="1233"/>
    </location>
</feature>
<feature type="domain" description="SRCR" evidence="9">
    <location>
        <begin position="476"/>
        <end position="576"/>
    </location>
</feature>
<feature type="domain" description="SRCR" evidence="9">
    <location>
        <begin position="257"/>
        <end position="357"/>
    </location>
</feature>
<feature type="region of interest" description="Disordered" evidence="6">
    <location>
        <begin position="2901"/>
        <end position="2953"/>
    </location>
</feature>
<feature type="disulfide bond" evidence="5">
    <location>
        <begin position="1769"/>
        <end position="1833"/>
    </location>
</feature>
<keyword evidence="2" id="KW-0677">Repeat</keyword>
<feature type="disulfide bond" evidence="5">
    <location>
        <begin position="1997"/>
        <end position="2061"/>
    </location>
</feature>
<feature type="chain" id="PRO_5037342652" description="SRCR domain-containing protein" evidence="8">
    <location>
        <begin position="26"/>
        <end position="2953"/>
    </location>
</feature>
<feature type="disulfide bond" evidence="5">
    <location>
        <begin position="2335"/>
        <end position="2396"/>
    </location>
</feature>
<evidence type="ECO:0000256" key="6">
    <source>
        <dbReference type="SAM" id="MobiDB-lite"/>
    </source>
</evidence>
<feature type="domain" description="SRCR" evidence="9">
    <location>
        <begin position="37"/>
        <end position="137"/>
    </location>
</feature>
<feature type="compositionally biased region" description="Polar residues" evidence="6">
    <location>
        <begin position="1588"/>
        <end position="1605"/>
    </location>
</feature>
<feature type="disulfide bond" evidence="5">
    <location>
        <begin position="2213"/>
        <end position="2277"/>
    </location>
</feature>
<feature type="disulfide bond" evidence="5">
    <location>
        <begin position="1896"/>
        <end position="1957"/>
    </location>
</feature>
<feature type="disulfide bond" evidence="5">
    <location>
        <begin position="2703"/>
        <end position="2713"/>
    </location>
</feature>
<feature type="disulfide bond" evidence="5">
    <location>
        <begin position="612"/>
        <end position="676"/>
    </location>
</feature>
<feature type="disulfide bond" evidence="5">
    <location>
        <begin position="1288"/>
        <end position="1352"/>
    </location>
</feature>
<dbReference type="SUPFAM" id="SSF56487">
    <property type="entry name" value="SRCR-like"/>
    <property type="match status" value="20"/>
</dbReference>
<feature type="disulfide bond" evidence="5">
    <location>
        <begin position="404"/>
        <end position="465"/>
    </location>
</feature>
<dbReference type="PANTHER" id="PTHR48071:SF18">
    <property type="entry name" value="DELETED IN MALIGNANT BRAIN TUMORS 1 PROTEIN-RELATED"/>
    <property type="match status" value="1"/>
</dbReference>
<feature type="disulfide bond" evidence="5">
    <location>
        <begin position="2145"/>
        <end position="2155"/>
    </location>
</feature>
<feature type="disulfide bond" evidence="5">
    <location>
        <begin position="625"/>
        <end position="686"/>
    </location>
</feature>
<evidence type="ECO:0000256" key="5">
    <source>
        <dbReference type="PROSITE-ProRule" id="PRU00196"/>
    </source>
</evidence>
<feature type="domain" description="SRCR" evidence="9">
    <location>
        <begin position="923"/>
        <end position="1024"/>
    </location>
</feature>
<feature type="disulfide bond" evidence="5">
    <location>
        <begin position="106"/>
        <end position="116"/>
    </location>
</feature>
<keyword evidence="11" id="KW-1185">Reference proteome</keyword>
<feature type="disulfide bond" evidence="5">
    <location>
        <begin position="2560"/>
        <end position="2621"/>
    </location>
</feature>
<reference evidence="10" key="1">
    <citation type="submission" date="2022-11" db="UniProtKB">
        <authorList>
            <consortium name="EnsemblMetazoa"/>
        </authorList>
    </citation>
    <scope>IDENTIFICATION</scope>
</reference>
<feature type="transmembrane region" description="Helical" evidence="7">
    <location>
        <begin position="889"/>
        <end position="910"/>
    </location>
</feature>
<feature type="disulfide bond" evidence="5">
    <location>
        <begin position="62"/>
        <end position="126"/>
    </location>
</feature>
<feature type="domain" description="SRCR" evidence="9">
    <location>
        <begin position="1263"/>
        <end position="1363"/>
    </location>
</feature>
<feature type="disulfide bond" evidence="5">
    <location>
        <begin position="2366"/>
        <end position="2376"/>
    </location>
</feature>
<feature type="disulfide bond" evidence="5">
    <location>
        <begin position="216"/>
        <end position="226"/>
    </location>
</feature>
<feature type="disulfide bond" evidence="5">
    <location>
        <begin position="1192"/>
        <end position="1253"/>
    </location>
</feature>
<feature type="disulfide bond" evidence="5">
    <location>
        <begin position="1104"/>
        <end position="1114"/>
    </location>
</feature>
<dbReference type="PROSITE" id="PS50287">
    <property type="entry name" value="SRCR_2"/>
    <property type="match status" value="20"/>
</dbReference>
<feature type="domain" description="SRCR" evidence="9">
    <location>
        <begin position="2188"/>
        <end position="2288"/>
    </location>
</feature>
<evidence type="ECO:0000256" key="4">
    <source>
        <dbReference type="ARBA" id="ARBA00023180"/>
    </source>
</evidence>
<protein>
    <recommendedName>
        <fullName evidence="9">SRCR domain-containing protein</fullName>
    </recommendedName>
</protein>
<feature type="compositionally biased region" description="Pro residues" evidence="6">
    <location>
        <begin position="1630"/>
        <end position="1647"/>
    </location>
</feature>
<feature type="domain" description="SRCR" evidence="9">
    <location>
        <begin position="1036"/>
        <end position="1135"/>
    </location>
</feature>
<evidence type="ECO:0000313" key="10">
    <source>
        <dbReference type="EnsemblMetazoa" id="XP_038061742.1"/>
    </source>
</evidence>
<keyword evidence="4" id="KW-0325">Glycoprotein</keyword>
<dbReference type="SMART" id="SM00202">
    <property type="entry name" value="SR"/>
    <property type="match status" value="20"/>
</dbReference>
<feature type="disulfide bond" evidence="5">
    <location>
        <begin position="2591"/>
        <end position="2601"/>
    </location>
</feature>
<feature type="region of interest" description="Disordered" evidence="6">
    <location>
        <begin position="763"/>
        <end position="784"/>
    </location>
</feature>
<dbReference type="GO" id="GO:0016020">
    <property type="term" value="C:membrane"/>
    <property type="evidence" value="ECO:0007669"/>
    <property type="project" value="InterPro"/>
</dbReference>
<feature type="disulfide bond" evidence="5">
    <location>
        <begin position="2447"/>
        <end position="2508"/>
    </location>
</feature>
<feature type="disulfide bond" evidence="5">
    <location>
        <begin position="2478"/>
        <end position="2488"/>
    </location>
</feature>
<feature type="transmembrane region" description="Helical" evidence="7">
    <location>
        <begin position="696"/>
        <end position="721"/>
    </location>
</feature>
<accession>A0A914AD35</accession>
<feature type="disulfide bond" evidence="5">
    <location>
        <begin position="2010"/>
        <end position="2071"/>
    </location>
</feature>
<feature type="disulfide bond" evidence="5">
    <location>
        <begin position="1410"/>
        <end position="1471"/>
    </location>
</feature>
<dbReference type="Gene3D" id="3.10.250.10">
    <property type="entry name" value="SRCR-like domain"/>
    <property type="match status" value="20"/>
</dbReference>
<name>A0A914AD35_PATMI</name>
<keyword evidence="7" id="KW-0472">Membrane</keyword>
<feature type="disulfide bond" evidence="5">
    <location>
        <begin position="1060"/>
        <end position="1124"/>
    </location>
</feature>
<feature type="disulfide bond" evidence="5">
    <location>
        <begin position="75"/>
        <end position="136"/>
    </location>
</feature>
<keyword evidence="1 8" id="KW-0732">Signal</keyword>
<dbReference type="FunFam" id="3.10.250.10:FF:000011">
    <property type="entry name" value="Scavenger receptor class A member 5"/>
    <property type="match status" value="1"/>
</dbReference>
<feature type="domain" description="SRCR" evidence="9">
    <location>
        <begin position="2522"/>
        <end position="2622"/>
    </location>
</feature>
<proteinExistence type="predicted"/>
<feature type="disulfide bond" evidence="5">
    <location>
        <begin position="391"/>
        <end position="455"/>
    </location>
</feature>
<feature type="disulfide bond" evidence="5">
    <location>
        <begin position="501"/>
        <end position="565"/>
    </location>
</feature>
<dbReference type="InterPro" id="IPR001190">
    <property type="entry name" value="SRCR"/>
</dbReference>
<feature type="region of interest" description="Disordered" evidence="6">
    <location>
        <begin position="835"/>
        <end position="872"/>
    </location>
</feature>
<feature type="compositionally biased region" description="Polar residues" evidence="6">
    <location>
        <begin position="1656"/>
        <end position="1665"/>
    </location>
</feature>
<feature type="disulfide bond" evidence="5">
    <location>
        <begin position="1927"/>
        <end position="1937"/>
    </location>
</feature>
<feature type="disulfide bond" evidence="5">
    <location>
        <begin position="1332"/>
        <end position="1342"/>
    </location>
</feature>
<feature type="domain" description="SRCR" evidence="9">
    <location>
        <begin position="1972"/>
        <end position="2072"/>
    </location>
</feature>
<comment type="caution">
    <text evidence="5">Lacks conserved residue(s) required for the propagation of feature annotation.</text>
</comment>
<feature type="disulfide bond" evidence="5">
    <location>
        <begin position="1073"/>
        <end position="1134"/>
    </location>
</feature>
<dbReference type="OMA" id="ATHAWSN"/>
<feature type="transmembrane region" description="Helical" evidence="7">
    <location>
        <begin position="2744"/>
        <end position="2770"/>
    </location>
</feature>
<feature type="compositionally biased region" description="Low complexity" evidence="6">
    <location>
        <begin position="1668"/>
        <end position="1735"/>
    </location>
</feature>
<sequence length="2953" mass="314136">MRGFLMPSLLLFSLSFLVNIPWVWTQGLPTQAPSVLVRLVGGSSSNEGRVEVYYQGEWGTVCDDYWDLQDAKVVCRMLGYPSASNAWSNAHFGQGSGQIILDDVNCGGYESSIADCAHSSWFSNNCGHSEDAGVTCEATTQIPAATVRLVGGSAASEGRVEVYYSGQWGTVCDDEWDINDARVVCRQLGYAYAVGAKSGAYFGQGSGSILLDNVRCTGSESTLSECDHAPWGQDDCSHGEDAGVICSYSPTTPVPDVRLVGGISSYEGRVEVYYQGEWGTVCDDGWDLQDAEVVCRMIGYPSASNAWSNAHFGQGSGRIILDDVSCYGYESSIAECSHRSWFSNNCGHSEDAGVTCGETTPIPVSVRLVGGSSSNEGRVEVFYQGEWGTVCDDGWDLQDAEVVCRMLGLPSASNAWSNAHFGQGSGRITLDDVSCHGYESSIADCSHRSWFSSDCGHSEDAGVTCRETTTPIPVSVRLAGGSSSNEGRVEVFYRGEWGTVCDDGWDLQDAEVVCRMLGLPSASNAWSNAHFGQGSGRITLDDVSCHGYESSIADCSHRSWFSSDCGHSEDAGVTCRETTTPIPAASLRLVGGSAAWEGRVEVYHNGQWGTVCDDEWDINDARVVCRQLGFPSASNAWSNAHFGQGSGQIMLDDVNCYGYESSIAECSHSSWFSNDCGHSEDAGVTCNSPEAGLSTGAVVCIAISSSLLVIAIIAIVIIVAVRYMRKKPSNNMNIPLASAAEPPASDPNSNGANILANPLYSGAPLSQPVPRQPPQGYYPMPFSGQPQMVQSQVPGAGFPQYNPAPGVALVSNTANAHLPPPAYASVAVSLPAYTGMASQPQPQPLPQPKPLPQPQPEPHPQPLSQPLSQPQTKPYQVSKATTILIKMQGFLMSSLLLFSLSFLVNIPWVWTQGLPTQAPSVSVRLVGGMSSNEGRVEVLYLGHWGTVCDDGWDLNDAKVVCRMLGYQSTFGHAWSNAFFGQGFGRIILDDVNCYGFESSIAACPHGGWFINDCGHSQDAGVTCFGTMTNPSTAALVRLVGGFAWEGRVEVYHNGQWGTVCDDEWDINDARVVCRQLGHAYAVGAISGAYFGQGSGSILLDNVRCLGFESSLSECDHAPWGHEDCSHAEDAGVFCGHSPRPTTTTPISEVRLVLVRLIGGSSSYEGRVEVFYRGEWGTVCDDGWDLQDAEVVCRMLGLPSASNAWSNAHFGQGSGRIILDDVNCYGFESSIAHCSHRSWFSNNCGHSQDAGVTCGATTPIPVSVRLVGGSSSSEGQVEVSYQGEWGTVCDDGWDLQDADVVCRMLGLPTASHAWSNAHFGQGSGRIILDDVSCHGYESSIADCQHSSWFSHNCGHSEDAGVTCGATTPIPVSVRLVGGSSSNEGRVEVFYRGEWGTVCDDGWDLDDANVVCRMLSLPSASHAWSNAHFGQGSGQIVLDDVNCQGYESSIAHCSHRSWFSTDCGHNEDAGVTCGETMRTPNPGLSTGAVVGISISSVVIGIIAIVIIVAVRSRRKKSSPTSSNMNIPLASAAEPPASDPNSNGANVLTNPLHRGTPFSQPVPRQPPPGYCPMPFSGQPQLMVQLPGTGFPKNNRTPGVAPVSNTANADLSPPAYASVANSPPFYPGKASQPQPQPPPQPLPQTQPPPQPLHQSLPQSETQPSHTKPQAQPLPSHIPSSSLIPATAQARVPAPAPAHTPAQAPASATALSASATAASAPAPAPSASAPAPVSESSLPSVPGPNADAFRLVGGSSSNEGRVEVFYQGEWGTVCDDYWDLQDAEVVCRMIGLPSASNAWSNAHFGQGSGRIILDDVSCGGYESSIAACLHSSWFSNNCGHSEDAGVTCKSYMTSSSSPAPRSVRLVGGSSSYEGRVEVFYQGEWGTVCDDGWDLQDAEVVCRMLGLPSASNAWSNAHFGQGSGRIILDDVNCGGYESSIADCLHSSWFSNNCGHSEDAGVTCKSYMTSSSSPAPGSVRLVGGSSSYEGRVEVFYQGEWGTVCDDYWDLQDAEVVCRMIGLPSASHAWSNAHFGQGSGRIILDDVNCGGYESSIAACPHRSWFSNDCGHGEDAGVTCGPVSVRLVSGSSSNEGRVEVYHQGEWGTVCDDGWDLQDAEVICRILGFPSASHAWSSAHFGQGSGRIILDDVHCGGYESSIADCSHRSWFSHNCGHREDAGVTCRESNMTAPNTVSVRLAGGNSSYEGRVEVYYQGEWGTVCDDGWNLDDAYVVCCMLGYPSASNAWSNAHFGQGSGRIVLDDVNCQGTESNIAQCQHSGWFSHDCWHSEDAGVTCDNMTTTPLPVRLVGDNSSYEGRVEVFFQGEWGTVCDDGWDLDDASVVCHMLGWPSASHSWSNAHFGQGSGRIMLDDVNCHGHESSLVECQHRDWSSHNCGHSEDAGVTCGESITTTPGPVSVRLVGGSSSYEGRVEVYYQGEWGTVCDDGWDLDEANVVCRMLGFPSASRAWSNAHFGQGSGRIMLDAVNCEGYESSISDCSHRNWFSNDCQHSEDAGVTCDETIRTTPIPAAPVRLVGGSAAWEGRVEVYHSGQWGTVCDDAWDINDATVVCHQLGYAYAVRAKSGAYFGQGSGNILLDDVRCTGSESTLSECDHALWGQQDCSHGEDAGVICHYLSTTPVPEGSVRLVGGSSSYEGRVEVYYQGHWGTVCDDGWDLDDANVVCSMLGLPSASNAWSNAHFGQGSGWIILDDVNCYGFESSIDDCSHSRWFSNDCKHSEDAGVTCKSHMTEPGLSAGAVVGITICSSSLVIAIIAIVIIVAVRRMRKKSPPTFNNINIPLASAADPPAPEQNSNSANIVTNPLYSEHPFAQPVPRQPPPGYYPMPFSDQPQLMVQLPGTGFPKYNRTPGVARVSNTANADLSPPAYDSVVVSPPPPAYAAVVVSPPFYPGTATQPLPQSLPQSETLPPVRDNARTLNPNPATALPAVPAQSETQPQPPAPAPVPV</sequence>
<keyword evidence="3 5" id="KW-1015">Disulfide bond</keyword>
<dbReference type="OrthoDB" id="536948at2759"/>
<dbReference type="FunFam" id="3.10.250.10:FF:000006">
    <property type="entry name" value="neurotrypsin isoform X2"/>
    <property type="match status" value="19"/>
</dbReference>
<feature type="domain" description="SRCR" evidence="9">
    <location>
        <begin position="1372"/>
        <end position="1472"/>
    </location>
</feature>
<feature type="disulfide bond" evidence="5">
    <location>
        <begin position="656"/>
        <end position="666"/>
    </location>
</feature>
<feature type="disulfide bond" evidence="5">
    <location>
        <begin position="1813"/>
        <end position="1823"/>
    </location>
</feature>
<feature type="domain" description="SRCR" evidence="9">
    <location>
        <begin position="2076"/>
        <end position="2176"/>
    </location>
</feature>
<feature type="domain" description="SRCR" evidence="9">
    <location>
        <begin position="147"/>
        <end position="247"/>
    </location>
</feature>
<feature type="domain" description="SRCR" evidence="9">
    <location>
        <begin position="2634"/>
        <end position="2734"/>
    </location>
</feature>
<feature type="disulfide bond" evidence="5">
    <location>
        <begin position="2547"/>
        <end position="2611"/>
    </location>
</feature>
<feature type="domain" description="SRCR" evidence="9">
    <location>
        <begin position="587"/>
        <end position="687"/>
    </location>
</feature>
<feature type="disulfide bond" evidence="5">
    <location>
        <begin position="2114"/>
        <end position="2175"/>
    </location>
</feature>
<dbReference type="PANTHER" id="PTHR48071">
    <property type="entry name" value="SRCR DOMAIN-CONTAINING PROTEIN"/>
    <property type="match status" value="1"/>
</dbReference>
<feature type="domain" description="SRCR" evidence="9">
    <location>
        <begin position="2409"/>
        <end position="2509"/>
    </location>
</feature>
<feature type="compositionally biased region" description="Pro residues" evidence="6">
    <location>
        <begin position="841"/>
        <end position="863"/>
    </location>
</feature>